<dbReference type="AlphaFoldDB" id="A0A0G0AUJ7"/>
<sequence length="197" mass="22732">MDKQTIDTYNKMAKEYDNETVDFWDRFPRTFLDKFVELSGRKIIDVGSGPGRDALLLQQTGKEVVCIDASEAMVKLSSERGLHSVLAGFDNLPFENDSFDGVWSYTALLHIPKKSIDVPLKEIYRVLKPSGIFALGLIEGDVEEYKESSGVGMPRWFSFYQKEEIEILCKKHGFELVYFETFKPRSKNYLNFIFQKK</sequence>
<name>A0A0G0AUJ7_9BACT</name>
<dbReference type="InterPro" id="IPR013216">
    <property type="entry name" value="Methyltransf_11"/>
</dbReference>
<dbReference type="Gene3D" id="3.40.50.150">
    <property type="entry name" value="Vaccinia Virus protein VP39"/>
    <property type="match status" value="1"/>
</dbReference>
<dbReference type="CDD" id="cd02440">
    <property type="entry name" value="AdoMet_MTases"/>
    <property type="match status" value="1"/>
</dbReference>
<dbReference type="Pfam" id="PF08241">
    <property type="entry name" value="Methyltransf_11"/>
    <property type="match status" value="1"/>
</dbReference>
<gene>
    <name evidence="2" type="ORF">UR19_C0003G0171</name>
</gene>
<comment type="caution">
    <text evidence="2">The sequence shown here is derived from an EMBL/GenBank/DDBJ whole genome shotgun (WGS) entry which is preliminary data.</text>
</comment>
<evidence type="ECO:0000259" key="1">
    <source>
        <dbReference type="Pfam" id="PF08241"/>
    </source>
</evidence>
<feature type="domain" description="Methyltransferase type 11" evidence="1">
    <location>
        <begin position="44"/>
        <end position="134"/>
    </location>
</feature>
<organism evidence="2 3">
    <name type="scientific">Candidatus Nomurabacteria bacterium GW2011_GWF1_31_48</name>
    <dbReference type="NCBI Taxonomy" id="1618767"/>
    <lineage>
        <taxon>Bacteria</taxon>
        <taxon>Candidatus Nomuraibacteriota</taxon>
    </lineage>
</organism>
<dbReference type="PANTHER" id="PTHR43591">
    <property type="entry name" value="METHYLTRANSFERASE"/>
    <property type="match status" value="1"/>
</dbReference>
<dbReference type="InterPro" id="IPR029063">
    <property type="entry name" value="SAM-dependent_MTases_sf"/>
</dbReference>
<protein>
    <recommendedName>
        <fullName evidence="1">Methyltransferase type 11 domain-containing protein</fullName>
    </recommendedName>
</protein>
<dbReference type="SUPFAM" id="SSF53335">
    <property type="entry name" value="S-adenosyl-L-methionine-dependent methyltransferases"/>
    <property type="match status" value="1"/>
</dbReference>
<accession>A0A0G0AUJ7</accession>
<dbReference type="Proteomes" id="UP000034934">
    <property type="component" value="Unassembled WGS sequence"/>
</dbReference>
<dbReference type="GO" id="GO:0008757">
    <property type="term" value="F:S-adenosylmethionine-dependent methyltransferase activity"/>
    <property type="evidence" value="ECO:0007669"/>
    <property type="project" value="InterPro"/>
</dbReference>
<reference evidence="2 3" key="1">
    <citation type="journal article" date="2015" name="Nature">
        <title>rRNA introns, odd ribosomes, and small enigmatic genomes across a large radiation of phyla.</title>
        <authorList>
            <person name="Brown C.T."/>
            <person name="Hug L.A."/>
            <person name="Thomas B.C."/>
            <person name="Sharon I."/>
            <person name="Castelle C.J."/>
            <person name="Singh A."/>
            <person name="Wilkins M.J."/>
            <person name="Williams K.H."/>
            <person name="Banfield J.F."/>
        </authorList>
    </citation>
    <scope>NUCLEOTIDE SEQUENCE [LARGE SCALE GENOMIC DNA]</scope>
</reference>
<dbReference type="EMBL" id="LBOG01000003">
    <property type="protein sequence ID" value="KKP30335.1"/>
    <property type="molecule type" value="Genomic_DNA"/>
</dbReference>
<evidence type="ECO:0000313" key="3">
    <source>
        <dbReference type="Proteomes" id="UP000034934"/>
    </source>
</evidence>
<proteinExistence type="predicted"/>
<evidence type="ECO:0000313" key="2">
    <source>
        <dbReference type="EMBL" id="KKP30335.1"/>
    </source>
</evidence>